<dbReference type="CDD" id="cd06627">
    <property type="entry name" value="STKc_Cdc7_like"/>
    <property type="match status" value="1"/>
</dbReference>
<dbReference type="PROSITE" id="PS50011">
    <property type="entry name" value="PROTEIN_KINASE_DOM"/>
    <property type="match status" value="1"/>
</dbReference>
<keyword evidence="5" id="KW-0418">Kinase</keyword>
<dbReference type="InterPro" id="IPR008271">
    <property type="entry name" value="Ser/Thr_kinase_AS"/>
</dbReference>
<dbReference type="InterPro" id="IPR017441">
    <property type="entry name" value="Protein_kinase_ATP_BS"/>
</dbReference>
<evidence type="ECO:0000259" key="9">
    <source>
        <dbReference type="PROSITE" id="PS50011"/>
    </source>
</evidence>
<dbReference type="Proteomes" id="UP001485043">
    <property type="component" value="Unassembled WGS sequence"/>
</dbReference>
<protein>
    <recommendedName>
        <fullName evidence="1">non-specific serine/threonine protein kinase</fullName>
        <ecNumber evidence="1">2.7.11.1</ecNumber>
    </recommendedName>
</protein>
<dbReference type="InterPro" id="IPR029044">
    <property type="entry name" value="Nucleotide-diphossugar_trans"/>
</dbReference>
<keyword evidence="3" id="KW-0808">Transferase</keyword>
<dbReference type="InterPro" id="IPR000719">
    <property type="entry name" value="Prot_kinase_dom"/>
</dbReference>
<keyword evidence="2" id="KW-0723">Serine/threonine-protein kinase</keyword>
<dbReference type="EC" id="2.7.11.1" evidence="1"/>
<accession>A0AAW1TE92</accession>
<evidence type="ECO:0000256" key="6">
    <source>
        <dbReference type="ARBA" id="ARBA00022840"/>
    </source>
</evidence>
<dbReference type="FunFam" id="1.10.510.10:FF:000571">
    <property type="entry name" value="Maternal embryonic leucine zipper kinase"/>
    <property type="match status" value="1"/>
</dbReference>
<dbReference type="Pfam" id="PF00069">
    <property type="entry name" value="Pkinase"/>
    <property type="match status" value="1"/>
</dbReference>
<dbReference type="GO" id="GO:0005524">
    <property type="term" value="F:ATP binding"/>
    <property type="evidence" value="ECO:0007669"/>
    <property type="project" value="UniProtKB-UniRule"/>
</dbReference>
<dbReference type="GO" id="GO:0005737">
    <property type="term" value="C:cytoplasm"/>
    <property type="evidence" value="ECO:0007669"/>
    <property type="project" value="TreeGrafter"/>
</dbReference>
<sequence>MEALEARTTPLTSQQSGVRTPVRTSSSGRIPLRSPAVNARGAKVVLSDKYTICEELGRGAFGQVFKGIDTRTGELVAIKQLSLTGASQEVLSGIMSEIELLKNLNHRHIVQYIGSFKTRMHLYVILEYMEDGALSGIIKPNRFGVFPESLVAVYITQVLRGLAYLHAQGVVHRDIKGANILTTKEGLVKLADFGVAAKLAEMEDGGAALRSSVVGTPYWMAPEVIEMTSVTSASDIWSVGCLAIELLTGQAPYFDLQPMSALFRIVQDPHPPLPQGVSPNMLDFLKQCFQKDPEKRPGAEILLMHPWVTINRQTLRASWSRTKDRKSRGGRTQAHASVASVVERMLEAEAEDNALEPPLPSPEPDLQSPLTPTTSAARQAWVPRATLSPSTSGREALRDSAMDQPSSRRSPPSRTTTLQSSIAEHPASRGSSTVPARQPSDSVTSQAGPFGTLTVLDPEGANGPGPPVSPMAHNVDPMKVMVDPPDTERLLAAKQDVCSKPAADSTCTTANPLAAPIMSDGCPLQGVSTSPVPNPLVAGQKDKSPPSSPAWQDAKATMRPARSNAHHLAEADSQELGSKQKLQGLAVDSGPGGPGHQGPRLNNRSNRRVFPRSHQRRNQRQQRSQPLICTCPKPGRTAWDIRALPEPQLLVGSPHSKVRIGRDTPKELYAKVLCSHKKCQASPATAYDHPTCSNRDLPGRSCLPVAAYSPALMDGLITHAASAPDVLSRSATMLCHWASPERRPPRRSSCQCSLAHLEELFEGALCTFWLLALLSAYAESKRHLFTLGLQQIATFSKGGTIPGTTGTPPPLCRIWEAMALKATKEHGATAFVLLGDDIHVQPVDWVQHVCSALEAQPHISCFLLNDCHEPGFPSFPVIRSKHLDIFEGKLVPSVFVNQDADPFLSELYRRLNGVHMLRDIFIQNQRGGVQVPGKAYIQPSYKHRQSKTGPEDRYLASDAAAKNAAQAQNYVIMFDDDVVPGSTTLQAYIAAFKANPGAAGFAGPSYLPHEKSVLAAAIHMSDVSFFWEMARSHDRLPWAVTANIAFKKASLEHVRFRSNFPKTGGGEDIDLCLRAAEELVAVPEAAVSHPLWSGGRLQAYKHPFCWAYGDGELIDLHPHLTYRCAPSAVEITFVLVGLSMASFIAWPTAALPRRLLATVPVLILAEASLEVARNCLMEERLKRHQDVFGYKRVIASVESSLIRDASELGRLLGHVQRWKIQNVCRRFDWFCGSLPAVVYGEQRKATIRLIMYVAAILVMLLL</sequence>
<proteinExistence type="predicted"/>
<reference evidence="10 11" key="1">
    <citation type="journal article" date="2024" name="Nat. Commun.">
        <title>Phylogenomics reveals the evolutionary origins of lichenization in chlorophyte algae.</title>
        <authorList>
            <person name="Puginier C."/>
            <person name="Libourel C."/>
            <person name="Otte J."/>
            <person name="Skaloud P."/>
            <person name="Haon M."/>
            <person name="Grisel S."/>
            <person name="Petersen M."/>
            <person name="Berrin J.G."/>
            <person name="Delaux P.M."/>
            <person name="Dal Grande F."/>
            <person name="Keller J."/>
        </authorList>
    </citation>
    <scope>NUCLEOTIDE SEQUENCE [LARGE SCALE GENOMIC DNA]</scope>
    <source>
        <strain evidence="10 11">SAG 2523</strain>
    </source>
</reference>
<dbReference type="PANTHER" id="PTHR48012:SF26">
    <property type="entry name" value="SERINE_THREONINE-PROTEIN KINASE DDB_G0283821-RELATED"/>
    <property type="match status" value="1"/>
</dbReference>
<gene>
    <name evidence="10" type="ORF">WJX84_008559</name>
</gene>
<organism evidence="10 11">
    <name type="scientific">Apatococcus fuscideae</name>
    <dbReference type="NCBI Taxonomy" id="2026836"/>
    <lineage>
        <taxon>Eukaryota</taxon>
        <taxon>Viridiplantae</taxon>
        <taxon>Chlorophyta</taxon>
        <taxon>core chlorophytes</taxon>
        <taxon>Trebouxiophyceae</taxon>
        <taxon>Chlorellales</taxon>
        <taxon>Chlorellaceae</taxon>
        <taxon>Apatococcus</taxon>
    </lineage>
</organism>
<dbReference type="InterPro" id="IPR011009">
    <property type="entry name" value="Kinase-like_dom_sf"/>
</dbReference>
<dbReference type="AlphaFoldDB" id="A0AAW1TE92"/>
<keyword evidence="6 7" id="KW-0067">ATP-binding</keyword>
<feature type="compositionally biased region" description="Basic residues" evidence="8">
    <location>
        <begin position="605"/>
        <end position="620"/>
    </location>
</feature>
<dbReference type="PRINTS" id="PR00109">
    <property type="entry name" value="TYRKINASE"/>
</dbReference>
<evidence type="ECO:0000256" key="2">
    <source>
        <dbReference type="ARBA" id="ARBA00022527"/>
    </source>
</evidence>
<evidence type="ECO:0000256" key="5">
    <source>
        <dbReference type="ARBA" id="ARBA00022777"/>
    </source>
</evidence>
<evidence type="ECO:0000256" key="7">
    <source>
        <dbReference type="PROSITE-ProRule" id="PRU10141"/>
    </source>
</evidence>
<feature type="domain" description="Protein kinase" evidence="9">
    <location>
        <begin position="50"/>
        <end position="308"/>
    </location>
</feature>
<feature type="compositionally biased region" description="Low complexity" evidence="8">
    <location>
        <begin position="405"/>
        <end position="417"/>
    </location>
</feature>
<evidence type="ECO:0000313" key="10">
    <source>
        <dbReference type="EMBL" id="KAK9866669.1"/>
    </source>
</evidence>
<dbReference type="GO" id="GO:0004674">
    <property type="term" value="F:protein serine/threonine kinase activity"/>
    <property type="evidence" value="ECO:0007669"/>
    <property type="project" value="UniProtKB-KW"/>
</dbReference>
<dbReference type="SUPFAM" id="SSF53448">
    <property type="entry name" value="Nucleotide-diphospho-sugar transferases"/>
    <property type="match status" value="1"/>
</dbReference>
<name>A0AAW1TE92_9CHLO</name>
<dbReference type="InterPro" id="IPR001245">
    <property type="entry name" value="Ser-Thr/Tyr_kinase_cat_dom"/>
</dbReference>
<keyword evidence="4 7" id="KW-0547">Nucleotide-binding</keyword>
<dbReference type="SMART" id="SM00220">
    <property type="entry name" value="S_TKc"/>
    <property type="match status" value="1"/>
</dbReference>
<dbReference type="PROSITE" id="PS00107">
    <property type="entry name" value="PROTEIN_KINASE_ATP"/>
    <property type="match status" value="1"/>
</dbReference>
<evidence type="ECO:0000256" key="3">
    <source>
        <dbReference type="ARBA" id="ARBA00022679"/>
    </source>
</evidence>
<dbReference type="InterPro" id="IPR050629">
    <property type="entry name" value="STE20/SPS1-PAK"/>
</dbReference>
<dbReference type="PROSITE" id="PS00108">
    <property type="entry name" value="PROTEIN_KINASE_ST"/>
    <property type="match status" value="1"/>
</dbReference>
<feature type="region of interest" description="Disordered" evidence="8">
    <location>
        <begin position="531"/>
        <end position="631"/>
    </location>
</feature>
<feature type="binding site" evidence="7">
    <location>
        <position position="79"/>
    </location>
    <ligand>
        <name>ATP</name>
        <dbReference type="ChEBI" id="CHEBI:30616"/>
    </ligand>
</feature>
<evidence type="ECO:0000313" key="11">
    <source>
        <dbReference type="Proteomes" id="UP001485043"/>
    </source>
</evidence>
<feature type="compositionally biased region" description="Polar residues" evidence="8">
    <location>
        <begin position="429"/>
        <end position="447"/>
    </location>
</feature>
<dbReference type="EMBL" id="JALJOV010000142">
    <property type="protein sequence ID" value="KAK9866669.1"/>
    <property type="molecule type" value="Genomic_DNA"/>
</dbReference>
<evidence type="ECO:0000256" key="4">
    <source>
        <dbReference type="ARBA" id="ARBA00022741"/>
    </source>
</evidence>
<evidence type="ECO:0000256" key="1">
    <source>
        <dbReference type="ARBA" id="ARBA00012513"/>
    </source>
</evidence>
<evidence type="ECO:0000256" key="8">
    <source>
        <dbReference type="SAM" id="MobiDB-lite"/>
    </source>
</evidence>
<feature type="region of interest" description="Disordered" evidence="8">
    <location>
        <begin position="1"/>
        <end position="31"/>
    </location>
</feature>
<dbReference type="Gene3D" id="1.10.510.10">
    <property type="entry name" value="Transferase(Phosphotransferase) domain 1"/>
    <property type="match status" value="1"/>
</dbReference>
<dbReference type="Gene3D" id="3.90.550.10">
    <property type="entry name" value="Spore Coat Polysaccharide Biosynthesis Protein SpsA, Chain A"/>
    <property type="match status" value="1"/>
</dbReference>
<keyword evidence="11" id="KW-1185">Reference proteome</keyword>
<dbReference type="SUPFAM" id="SSF56112">
    <property type="entry name" value="Protein kinase-like (PK-like)"/>
    <property type="match status" value="1"/>
</dbReference>
<feature type="compositionally biased region" description="Polar residues" evidence="8">
    <location>
        <begin position="9"/>
        <end position="28"/>
    </location>
</feature>
<feature type="region of interest" description="Disordered" evidence="8">
    <location>
        <begin position="318"/>
        <end position="337"/>
    </location>
</feature>
<dbReference type="PANTHER" id="PTHR48012">
    <property type="entry name" value="STERILE20-LIKE KINASE, ISOFORM B-RELATED"/>
    <property type="match status" value="1"/>
</dbReference>
<feature type="region of interest" description="Disordered" evidence="8">
    <location>
        <begin position="352"/>
        <end position="477"/>
    </location>
</feature>
<comment type="caution">
    <text evidence="10">The sequence shown here is derived from an EMBL/GenBank/DDBJ whole genome shotgun (WGS) entry which is preliminary data.</text>
</comment>